<dbReference type="AlphaFoldDB" id="A0A0S6WAD6"/>
<dbReference type="EMBL" id="DF820463">
    <property type="protein sequence ID" value="GAK55226.1"/>
    <property type="molecule type" value="Genomic_DNA"/>
</dbReference>
<evidence type="ECO:0000313" key="2">
    <source>
        <dbReference type="Proteomes" id="UP000030661"/>
    </source>
</evidence>
<reference evidence="1" key="1">
    <citation type="journal article" date="2015" name="PeerJ">
        <title>First genomic representation of candidate bacterial phylum KSB3 points to enhanced environmental sensing as a trigger of wastewater bulking.</title>
        <authorList>
            <person name="Sekiguchi Y."/>
            <person name="Ohashi A."/>
            <person name="Parks D.H."/>
            <person name="Yamauchi T."/>
            <person name="Tyson G.W."/>
            <person name="Hugenholtz P."/>
        </authorList>
    </citation>
    <scope>NUCLEOTIDE SEQUENCE [LARGE SCALE GENOMIC DNA]</scope>
</reference>
<accession>A0A0S6WAD6</accession>
<dbReference type="STRING" id="1499967.U27_02058"/>
<dbReference type="HOGENOM" id="CLU_1248803_0_0_0"/>
<proteinExistence type="predicted"/>
<dbReference type="eggNOG" id="ENOG5032RJ0">
    <property type="taxonomic scope" value="Bacteria"/>
</dbReference>
<protein>
    <submittedName>
        <fullName evidence="1">Uncharacterized protein</fullName>
    </submittedName>
</protein>
<gene>
    <name evidence="1" type="ORF">U27_02058</name>
</gene>
<sequence length="264" mass="31200">MTKQRIKQLANNPQFIPDIYNYCDRWCERCPFTTRCLNFALSEEQFAEPESRDIYNKLFWQRLSEMFRLTREMLEDTLRMEGIELDARDREAAKEEELLKQQAARQNDCARASKAYGDLVDKWFDENNEILQEQRQVLRDRLQFDPTDAACLDKAAGFEDVLEIIRWYQHQIYVKLMRAISGRASEEMFPEDDLPKDSDGSAKVALIGIDRSISAWMALRNFLPECKDELIDVLVQLDRLRRQIERDFPDARSFVRPGFDEIHA</sequence>
<keyword evidence="2" id="KW-1185">Reference proteome</keyword>
<dbReference type="Proteomes" id="UP000030661">
    <property type="component" value="Unassembled WGS sequence"/>
</dbReference>
<name>A0A0S6WAD6_VECG1</name>
<organism evidence="1">
    <name type="scientific">Vecturithrix granuli</name>
    <dbReference type="NCBI Taxonomy" id="1499967"/>
    <lineage>
        <taxon>Bacteria</taxon>
        <taxon>Candidatus Moduliflexota</taxon>
        <taxon>Candidatus Vecturitrichia</taxon>
        <taxon>Candidatus Vecturitrichales</taxon>
        <taxon>Candidatus Vecturitrichaceae</taxon>
        <taxon>Candidatus Vecturithrix</taxon>
    </lineage>
</organism>
<evidence type="ECO:0000313" key="1">
    <source>
        <dbReference type="EMBL" id="GAK55226.1"/>
    </source>
</evidence>